<sequence>MAEVMKNFNESQNKRIDSLIDKIGNRDHYDMRGQIYSIIEFSTFDLYTIEQRIKAKRVICGDVKNMEIVLRMGELERQTMMFMVRFDELLDHHKADFARESPSYYKYFDSSNFKNNLMKDGIKPSAYIADATTANAQTVRLDARTKLLNPKWYEGMLSTGYEGVCEIEKRLTNTVGWSANEHESKFFQEVASNIEKLKRLYSEVEDKIEGIDR</sequence>
<feature type="domain" description="CobN/magnesium chelatase" evidence="1">
    <location>
        <begin position="120"/>
        <end position="185"/>
    </location>
</feature>
<gene>
    <name evidence="2" type="ORF">H5410_031789</name>
</gene>
<proteinExistence type="predicted"/>
<evidence type="ECO:0000313" key="2">
    <source>
        <dbReference type="EMBL" id="KAG5600419.1"/>
    </source>
</evidence>
<evidence type="ECO:0000313" key="3">
    <source>
        <dbReference type="Proteomes" id="UP000824120"/>
    </source>
</evidence>
<dbReference type="EMBL" id="JACXVP010000006">
    <property type="protein sequence ID" value="KAG5600419.1"/>
    <property type="molecule type" value="Genomic_DNA"/>
</dbReference>
<evidence type="ECO:0000259" key="1">
    <source>
        <dbReference type="Pfam" id="PF02514"/>
    </source>
</evidence>
<dbReference type="PANTHER" id="PTHR44119:SF1">
    <property type="entry name" value="MAGNESIUM-CHELATASE SUBUNIT CHLH, CHLOROPLASTIC"/>
    <property type="match status" value="1"/>
</dbReference>
<dbReference type="InterPro" id="IPR003672">
    <property type="entry name" value="CobN/Mg_chltase"/>
</dbReference>
<dbReference type="OrthoDB" id="1324590at2759"/>
<organism evidence="2 3">
    <name type="scientific">Solanum commersonii</name>
    <name type="common">Commerson's wild potato</name>
    <name type="synonym">Commerson's nightshade</name>
    <dbReference type="NCBI Taxonomy" id="4109"/>
    <lineage>
        <taxon>Eukaryota</taxon>
        <taxon>Viridiplantae</taxon>
        <taxon>Streptophyta</taxon>
        <taxon>Embryophyta</taxon>
        <taxon>Tracheophyta</taxon>
        <taxon>Spermatophyta</taxon>
        <taxon>Magnoliopsida</taxon>
        <taxon>eudicotyledons</taxon>
        <taxon>Gunneridae</taxon>
        <taxon>Pentapetalae</taxon>
        <taxon>asterids</taxon>
        <taxon>lamiids</taxon>
        <taxon>Solanales</taxon>
        <taxon>Solanaceae</taxon>
        <taxon>Solanoideae</taxon>
        <taxon>Solaneae</taxon>
        <taxon>Solanum</taxon>
    </lineage>
</organism>
<reference evidence="2 3" key="1">
    <citation type="submission" date="2020-09" db="EMBL/GenBank/DDBJ databases">
        <title>De no assembly of potato wild relative species, Solanum commersonii.</title>
        <authorList>
            <person name="Cho K."/>
        </authorList>
    </citation>
    <scope>NUCLEOTIDE SEQUENCE [LARGE SCALE GENOMIC DNA]</scope>
    <source>
        <strain evidence="2">LZ3.2</strain>
        <tissue evidence="2">Leaf</tissue>
    </source>
</reference>
<dbReference type="GO" id="GO:0009507">
    <property type="term" value="C:chloroplast"/>
    <property type="evidence" value="ECO:0007669"/>
    <property type="project" value="TreeGrafter"/>
</dbReference>
<keyword evidence="3" id="KW-1185">Reference proteome</keyword>
<dbReference type="PANTHER" id="PTHR44119">
    <property type="entry name" value="MAGNESIUM-CHELATASE SUBUNIT CHLH, CHLOROPLASTIC"/>
    <property type="match status" value="1"/>
</dbReference>
<dbReference type="AlphaFoldDB" id="A0A9J5YI55"/>
<comment type="caution">
    <text evidence="2">The sequence shown here is derived from an EMBL/GenBank/DDBJ whole genome shotgun (WGS) entry which is preliminary data.</text>
</comment>
<name>A0A9J5YI55_SOLCO</name>
<protein>
    <recommendedName>
        <fullName evidence="1">CobN/magnesium chelatase domain-containing protein</fullName>
    </recommendedName>
</protein>
<accession>A0A9J5YI55</accession>
<dbReference type="Pfam" id="PF02514">
    <property type="entry name" value="CobN-Mg_chel"/>
    <property type="match status" value="1"/>
</dbReference>
<dbReference type="Proteomes" id="UP000824120">
    <property type="component" value="Chromosome 6"/>
</dbReference>